<feature type="domain" description="C2H2-type" evidence="8">
    <location>
        <begin position="363"/>
        <end position="391"/>
    </location>
</feature>
<dbReference type="Pfam" id="PF07776">
    <property type="entry name" value="zf-AD"/>
    <property type="match status" value="1"/>
</dbReference>
<dbReference type="Proteomes" id="UP000007819">
    <property type="component" value="Chromosome A2"/>
</dbReference>
<feature type="binding site" evidence="6">
    <location>
        <position position="18"/>
    </location>
    <ligand>
        <name>Zn(2+)</name>
        <dbReference type="ChEBI" id="CHEBI:29105"/>
    </ligand>
</feature>
<evidence type="ECO:0000259" key="8">
    <source>
        <dbReference type="PROSITE" id="PS50157"/>
    </source>
</evidence>
<proteinExistence type="predicted"/>
<dbReference type="RefSeq" id="XP_001943359.1">
    <property type="nucleotide sequence ID" value="XM_001943324.4"/>
</dbReference>
<evidence type="ECO:0000256" key="5">
    <source>
        <dbReference type="PROSITE-ProRule" id="PRU00042"/>
    </source>
</evidence>
<dbReference type="PANTHER" id="PTHR24379:SF121">
    <property type="entry name" value="C2H2-TYPE DOMAIN-CONTAINING PROTEIN"/>
    <property type="match status" value="1"/>
</dbReference>
<dbReference type="InterPro" id="IPR036236">
    <property type="entry name" value="Znf_C2H2_sf"/>
</dbReference>
<feature type="domain" description="C2H2-type" evidence="8">
    <location>
        <begin position="303"/>
        <end position="330"/>
    </location>
</feature>
<dbReference type="OrthoDB" id="6599616at2759"/>
<feature type="binding site" evidence="6">
    <location>
        <position position="67"/>
    </location>
    <ligand>
        <name>Zn(2+)</name>
        <dbReference type="ChEBI" id="CHEBI:29105"/>
    </ligand>
</feature>
<feature type="region of interest" description="Disordered" evidence="7">
    <location>
        <begin position="185"/>
        <end position="209"/>
    </location>
</feature>
<dbReference type="Pfam" id="PF00096">
    <property type="entry name" value="zf-C2H2"/>
    <property type="match status" value="1"/>
</dbReference>
<dbReference type="GO" id="GO:0005634">
    <property type="term" value="C:nucleus"/>
    <property type="evidence" value="ECO:0007669"/>
    <property type="project" value="InterPro"/>
</dbReference>
<evidence type="ECO:0000256" key="7">
    <source>
        <dbReference type="SAM" id="MobiDB-lite"/>
    </source>
</evidence>
<organism evidence="10 11">
    <name type="scientific">Acyrthosiphon pisum</name>
    <name type="common">Pea aphid</name>
    <dbReference type="NCBI Taxonomy" id="7029"/>
    <lineage>
        <taxon>Eukaryota</taxon>
        <taxon>Metazoa</taxon>
        <taxon>Ecdysozoa</taxon>
        <taxon>Arthropoda</taxon>
        <taxon>Hexapoda</taxon>
        <taxon>Insecta</taxon>
        <taxon>Pterygota</taxon>
        <taxon>Neoptera</taxon>
        <taxon>Paraneoptera</taxon>
        <taxon>Hemiptera</taxon>
        <taxon>Sternorrhyncha</taxon>
        <taxon>Aphidomorpha</taxon>
        <taxon>Aphidoidea</taxon>
        <taxon>Aphididae</taxon>
        <taxon>Macrosiphini</taxon>
        <taxon>Acyrthosiphon</taxon>
    </lineage>
</organism>
<feature type="compositionally biased region" description="Polar residues" evidence="7">
    <location>
        <begin position="185"/>
        <end position="195"/>
    </location>
</feature>
<dbReference type="Gene3D" id="3.30.160.60">
    <property type="entry name" value="Classic Zinc Finger"/>
    <property type="match status" value="4"/>
</dbReference>
<feature type="domain" description="C2H2-type" evidence="8">
    <location>
        <begin position="276"/>
        <end position="299"/>
    </location>
</feature>
<dbReference type="KEGG" id="api:100161280"/>
<dbReference type="PANTHER" id="PTHR24379">
    <property type="entry name" value="KRAB AND ZINC FINGER DOMAIN-CONTAINING"/>
    <property type="match status" value="1"/>
</dbReference>
<dbReference type="GeneID" id="100161280"/>
<dbReference type="InterPro" id="IPR013087">
    <property type="entry name" value="Znf_C2H2_type"/>
</dbReference>
<keyword evidence="11" id="KW-1185">Reference proteome</keyword>
<reference evidence="11" key="1">
    <citation type="submission" date="2010-06" db="EMBL/GenBank/DDBJ databases">
        <authorList>
            <person name="Jiang H."/>
            <person name="Abraham K."/>
            <person name="Ali S."/>
            <person name="Alsbrooks S.L."/>
            <person name="Anim B.N."/>
            <person name="Anosike U.S."/>
            <person name="Attaway T."/>
            <person name="Bandaranaike D.P."/>
            <person name="Battles P.K."/>
            <person name="Bell S.N."/>
            <person name="Bell A.V."/>
            <person name="Beltran B."/>
            <person name="Bickham C."/>
            <person name="Bustamante Y."/>
            <person name="Caleb T."/>
            <person name="Canada A."/>
            <person name="Cardenas V."/>
            <person name="Carter K."/>
            <person name="Chacko J."/>
            <person name="Chandrabose M.N."/>
            <person name="Chavez D."/>
            <person name="Chavez A."/>
            <person name="Chen L."/>
            <person name="Chu H.-S."/>
            <person name="Claassen K.J."/>
            <person name="Cockrell R."/>
            <person name="Collins M."/>
            <person name="Cooper J.A."/>
            <person name="Cree A."/>
            <person name="Curry S.M."/>
            <person name="Da Y."/>
            <person name="Dao M.D."/>
            <person name="Das B."/>
            <person name="Davila M.-L."/>
            <person name="Davy-Carroll L."/>
            <person name="Denson S."/>
            <person name="Dinh H."/>
            <person name="Ebong V.E."/>
            <person name="Edwards J.R."/>
            <person name="Egan A."/>
            <person name="El-Daye J."/>
            <person name="Escobedo L."/>
            <person name="Fernandez S."/>
            <person name="Fernando P.R."/>
            <person name="Flagg N."/>
            <person name="Forbes L.D."/>
            <person name="Fowler R.G."/>
            <person name="Fu Q."/>
            <person name="Gabisi R.A."/>
            <person name="Ganer J."/>
            <person name="Garbino Pronczuk A."/>
            <person name="Garcia R.M."/>
            <person name="Garner T."/>
            <person name="Garrett T.E."/>
            <person name="Gonzalez D.A."/>
            <person name="Hamid H."/>
            <person name="Hawkins E.S."/>
            <person name="Hirani K."/>
            <person name="Hogues M.E."/>
            <person name="Hollins B."/>
            <person name="Hsiao C.-H."/>
            <person name="Jabil R."/>
            <person name="James M.L."/>
            <person name="Jhangiani S.N."/>
            <person name="Johnson B."/>
            <person name="Johnson Q."/>
            <person name="Joshi V."/>
            <person name="Kalu J.B."/>
            <person name="Kam C."/>
            <person name="Kashfia A."/>
            <person name="Keebler J."/>
            <person name="Kisamo H."/>
            <person name="Kovar C.L."/>
            <person name="Lago L.A."/>
            <person name="Lai C.-Y."/>
            <person name="Laidlaw J."/>
            <person name="Lara F."/>
            <person name="Le T.-K."/>
            <person name="Lee S.L."/>
            <person name="Legall F.H."/>
            <person name="Lemon S.J."/>
            <person name="Lewis L.R."/>
            <person name="Li B."/>
            <person name="Liu Y."/>
            <person name="Liu Y.-S."/>
            <person name="Lopez J."/>
            <person name="Lozado R.J."/>
            <person name="Lu J."/>
            <person name="Madu R.C."/>
            <person name="Maheshwari M."/>
            <person name="Maheshwari R."/>
            <person name="Malloy K."/>
            <person name="Martinez E."/>
            <person name="Mathew T."/>
            <person name="Mercado I.C."/>
            <person name="Mercado C."/>
            <person name="Meyer B."/>
            <person name="Montgomery K."/>
            <person name="Morgan M.B."/>
            <person name="Munidasa M."/>
            <person name="Nazareth L.V."/>
            <person name="Nelson J."/>
            <person name="Ng B.M."/>
            <person name="Nguyen N.B."/>
            <person name="Nguyen P.Q."/>
            <person name="Nguyen T."/>
            <person name="Obregon M."/>
            <person name="Okwuonu G.O."/>
            <person name="Onwere C.G."/>
            <person name="Orozco G."/>
            <person name="Parra A."/>
            <person name="Patel S."/>
            <person name="Patil S."/>
            <person name="Perez A."/>
            <person name="Perez Y."/>
            <person name="Pham C."/>
            <person name="Primus E.L."/>
            <person name="Pu L.-L."/>
            <person name="Puazo M."/>
            <person name="Qin X."/>
            <person name="Quiroz J.B."/>
            <person name="Reese J."/>
            <person name="Richards S."/>
            <person name="Rives C.M."/>
            <person name="Robberts R."/>
            <person name="Ruiz S.J."/>
            <person name="Ruiz M.J."/>
            <person name="Santibanez J."/>
            <person name="Schneider B.W."/>
            <person name="Sisson I."/>
            <person name="Smith M."/>
            <person name="Sodergren E."/>
            <person name="Song X.-Z."/>
            <person name="Song B.B."/>
            <person name="Summersgill H."/>
            <person name="Thelus R."/>
            <person name="Thornton R.D."/>
            <person name="Trejos Z.Y."/>
            <person name="Usmani K."/>
            <person name="Vattathil S."/>
            <person name="Villasana D."/>
            <person name="Walker D.L."/>
            <person name="Wang S."/>
            <person name="Wang K."/>
            <person name="White C.S."/>
            <person name="Williams A.C."/>
            <person name="Williamson J."/>
            <person name="Wilson K."/>
            <person name="Woghiren I.O."/>
            <person name="Woodworth J.R."/>
            <person name="Worley K.C."/>
            <person name="Wright R.A."/>
            <person name="Wu W."/>
            <person name="Young L."/>
            <person name="Zhang L."/>
            <person name="Zhang J."/>
            <person name="Zhu Y."/>
            <person name="Muzny D.M."/>
            <person name="Weinstock G."/>
            <person name="Gibbs R.A."/>
        </authorList>
    </citation>
    <scope>NUCLEOTIDE SEQUENCE [LARGE SCALE GENOMIC DNA]</scope>
    <source>
        <strain evidence="11">LSR1</strain>
    </source>
</reference>
<evidence type="ECO:0000313" key="10">
    <source>
        <dbReference type="EnsemblMetazoa" id="XP_001943359.1"/>
    </source>
</evidence>
<evidence type="ECO:0000256" key="3">
    <source>
        <dbReference type="ARBA" id="ARBA00022771"/>
    </source>
</evidence>
<dbReference type="PROSITE" id="PS50157">
    <property type="entry name" value="ZINC_FINGER_C2H2_2"/>
    <property type="match status" value="4"/>
</dbReference>
<dbReference type="SUPFAM" id="SSF57716">
    <property type="entry name" value="Glucocorticoid receptor-like (DNA-binding domain)"/>
    <property type="match status" value="1"/>
</dbReference>
<dbReference type="PROSITE" id="PS51915">
    <property type="entry name" value="ZAD"/>
    <property type="match status" value="1"/>
</dbReference>
<dbReference type="AlphaFoldDB" id="A0A8R2A6Q7"/>
<dbReference type="InterPro" id="IPR012934">
    <property type="entry name" value="Znf_AD"/>
</dbReference>
<dbReference type="SMART" id="SM00355">
    <property type="entry name" value="ZnF_C2H2"/>
    <property type="match status" value="7"/>
</dbReference>
<keyword evidence="2" id="KW-0677">Repeat</keyword>
<keyword evidence="4 6" id="KW-0862">Zinc</keyword>
<sequence>MEEREYVIDKMKEKLDDCRLCFSSTNVTVHIGQHVDKNTSIVEKIQYCTSLIVTVNDDFPQNICVTCAETLDLIYNFKSKAIACDLELSRNVHKDTHFTYIQVSDDPLNITYKLDLEEQDSSADLFDSCLYNIVDGDELTIEPVNVTVDTKSKSTVYVDENASTIKEIMNNDKKKSDIIAKNMNGNLNSYQGSKTNNEKKSTSVDSKRNADVSVFDTEKRKSKKIKTENEMDNEKPLVIVKNGKVVYICGECNFEAESMMFLVSHRARFHLDMGSFKCSECPTYYKTSGLLKRHMSMYHNVPHICKYCEKRFSNKQSLDRHTNCHHNETPLEFQCVTCNAYFDTMEKMEDHLVVHYTSHSSTFSCNHCDRMFTTYAAKNKHIDLEHMIEIECGICHVVLPTKEAMDKHNNSVHQPKKKENKMYECTTCGKYFPGIKEVLNHRETHLSKNV</sequence>
<name>A0A8R2A6Q7_ACYPI</name>
<keyword evidence="3 5" id="KW-0863">Zinc-finger</keyword>
<evidence type="ECO:0000256" key="2">
    <source>
        <dbReference type="ARBA" id="ARBA00022737"/>
    </source>
</evidence>
<feature type="compositionally biased region" description="Basic and acidic residues" evidence="7">
    <location>
        <begin position="196"/>
        <end position="209"/>
    </location>
</feature>
<keyword evidence="1 6" id="KW-0479">Metal-binding</keyword>
<feature type="binding site" evidence="6">
    <location>
        <position position="21"/>
    </location>
    <ligand>
        <name>Zn(2+)</name>
        <dbReference type="ChEBI" id="CHEBI:29105"/>
    </ligand>
</feature>
<evidence type="ECO:0000256" key="4">
    <source>
        <dbReference type="ARBA" id="ARBA00022833"/>
    </source>
</evidence>
<feature type="domain" description="ZAD" evidence="9">
    <location>
        <begin position="16"/>
        <end position="91"/>
    </location>
</feature>
<dbReference type="SMART" id="SM00868">
    <property type="entry name" value="zf-AD"/>
    <property type="match status" value="1"/>
</dbReference>
<evidence type="ECO:0000259" key="9">
    <source>
        <dbReference type="PROSITE" id="PS51915"/>
    </source>
</evidence>
<dbReference type="PROSITE" id="PS00028">
    <property type="entry name" value="ZINC_FINGER_C2H2_1"/>
    <property type="match status" value="5"/>
</dbReference>
<evidence type="ECO:0000256" key="6">
    <source>
        <dbReference type="PROSITE-ProRule" id="PRU01263"/>
    </source>
</evidence>
<dbReference type="EnsemblMetazoa" id="XM_001943324.5">
    <property type="protein sequence ID" value="XP_001943359.1"/>
    <property type="gene ID" value="LOC100161280"/>
</dbReference>
<evidence type="ECO:0000256" key="1">
    <source>
        <dbReference type="ARBA" id="ARBA00022723"/>
    </source>
</evidence>
<dbReference type="SUPFAM" id="SSF57667">
    <property type="entry name" value="beta-beta-alpha zinc fingers"/>
    <property type="match status" value="3"/>
</dbReference>
<reference evidence="10" key="2">
    <citation type="submission" date="2022-06" db="UniProtKB">
        <authorList>
            <consortium name="EnsemblMetazoa"/>
        </authorList>
    </citation>
    <scope>IDENTIFICATION</scope>
</reference>
<protein>
    <submittedName>
        <fullName evidence="10">Uncharacterized protein</fullName>
    </submittedName>
</protein>
<dbReference type="OMA" id="MTHECEI"/>
<dbReference type="Gene3D" id="3.40.1800.20">
    <property type="match status" value="1"/>
</dbReference>
<feature type="domain" description="C2H2-type" evidence="8">
    <location>
        <begin position="423"/>
        <end position="450"/>
    </location>
</feature>
<dbReference type="GO" id="GO:0008270">
    <property type="term" value="F:zinc ion binding"/>
    <property type="evidence" value="ECO:0007669"/>
    <property type="project" value="UniProtKB-UniRule"/>
</dbReference>
<evidence type="ECO:0000313" key="11">
    <source>
        <dbReference type="Proteomes" id="UP000007819"/>
    </source>
</evidence>
<accession>A0A8R2A6Q7</accession>
<feature type="binding site" evidence="6">
    <location>
        <position position="64"/>
    </location>
    <ligand>
        <name>Zn(2+)</name>
        <dbReference type="ChEBI" id="CHEBI:29105"/>
    </ligand>
</feature>